<evidence type="ECO:0000259" key="8">
    <source>
        <dbReference type="Pfam" id="PF25967"/>
    </source>
</evidence>
<dbReference type="Gene3D" id="2.40.50.100">
    <property type="match status" value="1"/>
</dbReference>
<feature type="compositionally biased region" description="Polar residues" evidence="4">
    <location>
        <begin position="1529"/>
        <end position="1550"/>
    </location>
</feature>
<feature type="compositionally biased region" description="Basic and acidic residues" evidence="4">
    <location>
        <begin position="906"/>
        <end position="930"/>
    </location>
</feature>
<comment type="similarity">
    <text evidence="2">Belongs to the membrane fusion protein (MFP) (TC 8.A.1) family.</text>
</comment>
<feature type="region of interest" description="Disordered" evidence="4">
    <location>
        <begin position="833"/>
        <end position="1104"/>
    </location>
</feature>
<accession>A0ABV2NCU1</accession>
<feature type="transmembrane region" description="Helical" evidence="5">
    <location>
        <begin position="386"/>
        <end position="407"/>
    </location>
</feature>
<dbReference type="Gene3D" id="1.20.1640.10">
    <property type="entry name" value="Multidrug efflux transporter AcrB transmembrane domain"/>
    <property type="match status" value="2"/>
</dbReference>
<organism evidence="9 10">
    <name type="scientific">Methylobacterium radiotolerans</name>
    <dbReference type="NCBI Taxonomy" id="31998"/>
    <lineage>
        <taxon>Bacteria</taxon>
        <taxon>Pseudomonadati</taxon>
        <taxon>Pseudomonadota</taxon>
        <taxon>Alphaproteobacteria</taxon>
        <taxon>Hyphomicrobiales</taxon>
        <taxon>Methylobacteriaceae</taxon>
        <taxon>Methylobacterium</taxon>
    </lineage>
</organism>
<feature type="compositionally biased region" description="Basic and acidic residues" evidence="4">
    <location>
        <begin position="1048"/>
        <end position="1067"/>
    </location>
</feature>
<feature type="transmembrane region" description="Helical" evidence="5">
    <location>
        <begin position="334"/>
        <end position="353"/>
    </location>
</feature>
<evidence type="ECO:0000256" key="4">
    <source>
        <dbReference type="SAM" id="MobiDB-lite"/>
    </source>
</evidence>
<dbReference type="SUPFAM" id="SSF82866">
    <property type="entry name" value="Multidrug efflux transporter AcrB transmembrane domain"/>
    <property type="match status" value="1"/>
</dbReference>
<dbReference type="Pfam" id="PF25917">
    <property type="entry name" value="BSH_RND"/>
    <property type="match status" value="1"/>
</dbReference>
<feature type="transmembrane region" description="Helical" evidence="5">
    <location>
        <begin position="428"/>
        <end position="452"/>
    </location>
</feature>
<dbReference type="Proteomes" id="UP001549119">
    <property type="component" value="Unassembled WGS sequence"/>
</dbReference>
<dbReference type="Gene3D" id="3.30.70.1440">
    <property type="entry name" value="Multidrug efflux transporter AcrB pore domain"/>
    <property type="match status" value="1"/>
</dbReference>
<feature type="transmembrane region" description="Helical" evidence="5">
    <location>
        <begin position="360"/>
        <end position="380"/>
    </location>
</feature>
<feature type="domain" description="Multidrug resistance protein MdtA-like barrel-sandwich hybrid" evidence="6">
    <location>
        <begin position="1203"/>
        <end position="1362"/>
    </location>
</feature>
<dbReference type="InterPro" id="IPR006143">
    <property type="entry name" value="RND_pump_MFP"/>
</dbReference>
<feature type="domain" description="CusB-like beta-barrel" evidence="7">
    <location>
        <begin position="1382"/>
        <end position="1454"/>
    </location>
</feature>
<feature type="compositionally biased region" description="Basic and acidic residues" evidence="4">
    <location>
        <begin position="959"/>
        <end position="994"/>
    </location>
</feature>
<dbReference type="Gene3D" id="3.30.70.1320">
    <property type="entry name" value="Multidrug efflux transporter AcrB pore domain like"/>
    <property type="match status" value="1"/>
</dbReference>
<keyword evidence="3" id="KW-0175">Coiled coil</keyword>
<dbReference type="InterPro" id="IPR058792">
    <property type="entry name" value="Beta-barrel_RND_2"/>
</dbReference>
<feature type="compositionally biased region" description="Basic and acidic residues" evidence="4">
    <location>
        <begin position="834"/>
        <end position="848"/>
    </location>
</feature>
<feature type="domain" description="Multidrug resistance protein MdtA-like C-terminal permuted SH3" evidence="8">
    <location>
        <begin position="1462"/>
        <end position="1516"/>
    </location>
</feature>
<name>A0ABV2NCU1_9HYPH</name>
<feature type="compositionally biased region" description="Basic residues" evidence="4">
    <location>
        <begin position="881"/>
        <end position="892"/>
    </location>
</feature>
<dbReference type="PANTHER" id="PTHR32063">
    <property type="match status" value="1"/>
</dbReference>
<evidence type="ECO:0000313" key="9">
    <source>
        <dbReference type="EMBL" id="MET3864308.1"/>
    </source>
</evidence>
<dbReference type="InterPro" id="IPR027463">
    <property type="entry name" value="AcrB_DN_DC_subdom"/>
</dbReference>
<dbReference type="InterPro" id="IPR001036">
    <property type="entry name" value="Acrflvin-R"/>
</dbReference>
<dbReference type="NCBIfam" id="TIGR01730">
    <property type="entry name" value="RND_mfp"/>
    <property type="match status" value="1"/>
</dbReference>
<feature type="region of interest" description="Disordered" evidence="4">
    <location>
        <begin position="1513"/>
        <end position="1550"/>
    </location>
</feature>
<keyword evidence="5" id="KW-0812">Transmembrane</keyword>
<evidence type="ECO:0000313" key="10">
    <source>
        <dbReference type="Proteomes" id="UP001549119"/>
    </source>
</evidence>
<dbReference type="Pfam" id="PF25967">
    <property type="entry name" value="RND-MFP_C"/>
    <property type="match status" value="1"/>
</dbReference>
<evidence type="ECO:0000259" key="6">
    <source>
        <dbReference type="Pfam" id="PF25917"/>
    </source>
</evidence>
<keyword evidence="5" id="KW-1133">Transmembrane helix</keyword>
<evidence type="ECO:0000256" key="3">
    <source>
        <dbReference type="SAM" id="Coils"/>
    </source>
</evidence>
<evidence type="ECO:0000259" key="7">
    <source>
        <dbReference type="Pfam" id="PF25954"/>
    </source>
</evidence>
<dbReference type="Pfam" id="PF00873">
    <property type="entry name" value="ACR_tran"/>
    <property type="match status" value="1"/>
</dbReference>
<evidence type="ECO:0000256" key="2">
    <source>
        <dbReference type="ARBA" id="ARBA00009477"/>
    </source>
</evidence>
<dbReference type="Gene3D" id="2.40.30.170">
    <property type="match status" value="1"/>
</dbReference>
<dbReference type="Gene3D" id="2.40.420.20">
    <property type="match status" value="1"/>
</dbReference>
<dbReference type="Pfam" id="PF25954">
    <property type="entry name" value="Beta-barrel_RND_2"/>
    <property type="match status" value="1"/>
</dbReference>
<reference evidence="9 10" key="1">
    <citation type="submission" date="2024-06" db="EMBL/GenBank/DDBJ databases">
        <title>Genomics of switchgrass bacterial isolates.</title>
        <authorList>
            <person name="Shade A."/>
        </authorList>
    </citation>
    <scope>NUCLEOTIDE SEQUENCE [LARGE SCALE GENOMIC DNA]</scope>
    <source>
        <strain evidence="9 10">PvP084</strain>
    </source>
</reference>
<dbReference type="InterPro" id="IPR058625">
    <property type="entry name" value="MdtA-like_BSH"/>
</dbReference>
<feature type="coiled-coil region" evidence="3">
    <location>
        <begin position="1236"/>
        <end position="1270"/>
    </location>
</feature>
<dbReference type="SUPFAM" id="SSF82693">
    <property type="entry name" value="Multidrug efflux transporter AcrB pore domain, PN1, PN2, PC1 and PC2 subdomains"/>
    <property type="match status" value="2"/>
</dbReference>
<proteinExistence type="inferred from homology"/>
<dbReference type="Gene3D" id="3.30.2090.10">
    <property type="entry name" value="Multidrug efflux transporter AcrB TolC docking domain, DN and DC subdomains"/>
    <property type="match status" value="2"/>
</dbReference>
<feature type="compositionally biased region" description="Pro residues" evidence="4">
    <location>
        <begin position="1069"/>
        <end position="1082"/>
    </location>
</feature>
<dbReference type="InterPro" id="IPR058627">
    <property type="entry name" value="MdtA-like_C"/>
</dbReference>
<keyword evidence="5" id="KW-0472">Membrane</keyword>
<gene>
    <name evidence="9" type="ORF">ABIC20_001617</name>
</gene>
<sequence>MELVRFALKFRKSFYVLAVLMFLTGLGSIAVAPKDVLPAVDIPVVVVVWTYNGLDATDMVQRITNYSEFSLSSNVNNIRRIESTAIQGTVTERIYFDSAVSIDLAMTQVDSAMNAIRSRMPPGVQPPVIMRFSASSVPVIQMALSSSKLPLTEVFDYAQYRTRRRLAEVPGSTLPSPYGGAPRQVMVDLDPAKLRAIGMTPLDVLNAVLTQNLVVPSGLAKIGTQQYTVRLNSSPQLIDQLNRIPIKVENNQPVLLRDVAHVRDGAPPQINVVRADGHHSVLLQVLKNGAASTLDVVNAVKAALPDIHAAAPKGMIITPLFDQSVFVSDAISDVVREAVIAAGLTGLAILLFLGSWRSTIVVLVSIPLCILTSLSILVALGQTINVMTLGGLALAVGILVDDATVAIENTFRMFEEGFSFRRSVVEGVAGIAKPALISTLAICSAFSAVFFLTDAPRYLFVPQAEAVVFAMLTSYLLSRTLVAILIDVLVAPEYARHHGGPIAETEGASPRRSVLGRILGGVTRPLAWILRYPLRGPLAFRNAFERAFARFHAGYVGLLSAVLGHPARALCGALAVVAVTAAIFPFVGQDYFPQIESSQMTLHIRTRPGERIEQAEKTFAQVEDVVRQVVPKDELGLILDNIGLPASNYNFAFMDASFVAYNDGQMLINLKGEHKPISYYEKRLRQILHEALPDDTFYFQPSDIITQILNFGTVAQIDVQVSGRHDAEDLALAQDLVRRIGAVRGAVDVHLHQIVDAPQMYVNVDRRLASEMGVSEQSIAQNLNVSLSGSFQVSPNFWADPKSGMPYQLWVQTPEWRNADITQLMNTPVSVHATAHDRPARHPDPAVEHRHHAAASRADGDQPRQSAADLRHPRQRPERRSRQRPQRRRPDRRRGAGPAPGSGQDSRARPDREHGERLLAHRDRARDRAGRGLSAARPELPDLGRSLRGHRRPAAGLLRHRDEPVHHQHGVLDPRPVRRDHVGRRGERELDPARHLRQGASRSHRLLGQRGRPDGRPYPPPAGAHDRLRHVPGTDPDGDRGGRRRRAECRPRPRGDGRDRDGHRLDPAVRPPSLHPAPPQPDQAPRGLLMTDFNDAPGSGAEAAARAHRLAVEIDPLRQDQAGEALVHAVPPPPRKRPFLVALLALGSALGLGAWRHWETYQASLVTQSEAVNFVPNVRTGPAQVDDGPMMLTLPGQTEAFDHADIFARATGYIAERRVDIGSRVKKGDLLVRITAPDLDQQARQAEAQLGQFEAQLAVARADVEQAEASVTLANVTDARTATLAGQGWASKQNADQTRAGMLTATASLAAAQAKVKVAEANITAQQATVDRLRTLTTFENVVAPFDGIVTARKVDVGDLVHGDAGSGTPLFTIDSTDVLRVAVQVPQSAAVGIRDGVKARVQVAQIPDRAFSGSVSRSSVALRSSVRTLDTEVDVANPDGVLRPGLYVAVTFAVPRTHPRVIVPSEALIFDADGTRVAVVGADGTVRLRPITIARDLGTRLELRSGLESGDTVVLNPPAGLQDGSRVNPRSSVASQGPTAKLSEQASAE</sequence>
<keyword evidence="10" id="KW-1185">Reference proteome</keyword>
<protein>
    <submittedName>
        <fullName evidence="9">RND family efflux transporter MFP subunit</fullName>
    </submittedName>
</protein>
<dbReference type="PANTHER" id="PTHR32063:SF8">
    <property type="entry name" value="CATION EFFLUX PROTEIN"/>
    <property type="match status" value="1"/>
</dbReference>
<dbReference type="SUPFAM" id="SSF111369">
    <property type="entry name" value="HlyD-like secretion proteins"/>
    <property type="match status" value="1"/>
</dbReference>
<evidence type="ECO:0000256" key="1">
    <source>
        <dbReference type="ARBA" id="ARBA00004196"/>
    </source>
</evidence>
<dbReference type="SUPFAM" id="SSF82714">
    <property type="entry name" value="Multidrug efflux transporter AcrB TolC docking domain, DN and DC subdomains"/>
    <property type="match status" value="1"/>
</dbReference>
<comment type="caution">
    <text evidence="9">The sequence shown here is derived from an EMBL/GenBank/DDBJ whole genome shotgun (WGS) entry which is preliminary data.</text>
</comment>
<comment type="subcellular location">
    <subcellularLocation>
        <location evidence="1">Cell envelope</location>
    </subcellularLocation>
</comment>
<evidence type="ECO:0000256" key="5">
    <source>
        <dbReference type="SAM" id="Phobius"/>
    </source>
</evidence>
<dbReference type="EMBL" id="JBEPNW010000002">
    <property type="protein sequence ID" value="MET3864308.1"/>
    <property type="molecule type" value="Genomic_DNA"/>
</dbReference>
<dbReference type="PRINTS" id="PR00702">
    <property type="entry name" value="ACRIFLAVINRP"/>
</dbReference>
<dbReference type="Gene3D" id="1.10.287.470">
    <property type="entry name" value="Helix hairpin bin"/>
    <property type="match status" value="1"/>
</dbReference>
<dbReference type="Gene3D" id="3.30.70.1430">
    <property type="entry name" value="Multidrug efflux transporter AcrB pore domain"/>
    <property type="match status" value="2"/>
</dbReference>
<feature type="compositionally biased region" description="Basic and acidic residues" evidence="4">
    <location>
        <begin position="869"/>
        <end position="880"/>
    </location>
</feature>